<feature type="transmembrane region" description="Helical" evidence="1">
    <location>
        <begin position="174"/>
        <end position="198"/>
    </location>
</feature>
<feature type="transmembrane region" description="Helical" evidence="1">
    <location>
        <begin position="12"/>
        <end position="37"/>
    </location>
</feature>
<keyword evidence="1" id="KW-1133">Transmembrane helix</keyword>
<proteinExistence type="inferred from homology"/>
<evidence type="ECO:0000313" key="2">
    <source>
        <dbReference type="EMBL" id="MDI3321646.1"/>
    </source>
</evidence>
<feature type="transmembrane region" description="Helical" evidence="1">
    <location>
        <begin position="90"/>
        <end position="111"/>
    </location>
</feature>
<dbReference type="Pfam" id="PF02592">
    <property type="entry name" value="Vut_1"/>
    <property type="match status" value="1"/>
</dbReference>
<protein>
    <recommendedName>
        <fullName evidence="1">Probable queuosine precursor transporter</fullName>
        <shortName evidence="1">Q precursor transporter</shortName>
    </recommendedName>
</protein>
<comment type="caution">
    <text evidence="2">The sequence shown here is derived from an EMBL/GenBank/DDBJ whole genome shotgun (WGS) entry which is preliminary data.</text>
</comment>
<keyword evidence="1" id="KW-0813">Transport</keyword>
<dbReference type="EMBL" id="JASBRG010000007">
    <property type="protein sequence ID" value="MDI3321646.1"/>
    <property type="molecule type" value="Genomic_DNA"/>
</dbReference>
<dbReference type="NCBIfam" id="TIGR00697">
    <property type="entry name" value="queuosine precursor transporter"/>
    <property type="match status" value="1"/>
</dbReference>
<dbReference type="RefSeq" id="WP_282335751.1">
    <property type="nucleotide sequence ID" value="NZ_JASBRG010000007.1"/>
</dbReference>
<comment type="function">
    <text evidence="1">Involved in the import of queuosine (Q) precursors, required for Q precursor salvage.</text>
</comment>
<dbReference type="HAMAP" id="MF_02088">
    <property type="entry name" value="Q_prec_transport"/>
    <property type="match status" value="1"/>
</dbReference>
<feature type="transmembrane region" description="Helical" evidence="1">
    <location>
        <begin position="131"/>
        <end position="153"/>
    </location>
</feature>
<keyword evidence="1" id="KW-1003">Cell membrane</keyword>
<keyword evidence="1" id="KW-0812">Transmembrane</keyword>
<organism evidence="2 3">
    <name type="scientific">Pinibacter soli</name>
    <dbReference type="NCBI Taxonomy" id="3044211"/>
    <lineage>
        <taxon>Bacteria</taxon>
        <taxon>Pseudomonadati</taxon>
        <taxon>Bacteroidota</taxon>
        <taxon>Chitinophagia</taxon>
        <taxon>Chitinophagales</taxon>
        <taxon>Chitinophagaceae</taxon>
        <taxon>Pinibacter</taxon>
    </lineage>
</organism>
<gene>
    <name evidence="2" type="ORF">QJ048_17755</name>
</gene>
<sequence length="267" mass="29826">MIHQILKDKPTKLFVAFAAFFVANALIAECIGGKIFSLESFLGMKPSSFTLFGQSGLSFNLTCGVILWPLEFVLTDIVNEYYGPKAVRRISYIAVALISYAFVMFYFAIHLPGANFWLGSKQDQGVPDMQGAFNAIFGQGMWIILGSLCAFLVSQIVDVTVFHRIKRATGDKWIWLRATGSTVISQFVDSFIVLFIAFKIGNNWSWQLVLAICIVNYTYKFTMAIVLTPLIYLMERMIERYLGHETAHRMKAAAMGAPVVDEPVVAG</sequence>
<evidence type="ECO:0000313" key="3">
    <source>
        <dbReference type="Proteomes" id="UP001226434"/>
    </source>
</evidence>
<comment type="subcellular location">
    <subcellularLocation>
        <location evidence="1">Cell membrane</location>
        <topology evidence="1">Multi-pass membrane protein</topology>
    </subcellularLocation>
</comment>
<dbReference type="Proteomes" id="UP001226434">
    <property type="component" value="Unassembled WGS sequence"/>
</dbReference>
<evidence type="ECO:0000256" key="1">
    <source>
        <dbReference type="HAMAP-Rule" id="MF_02088"/>
    </source>
</evidence>
<keyword evidence="3" id="KW-1185">Reference proteome</keyword>
<keyword evidence="1" id="KW-0472">Membrane</keyword>
<accession>A0ABT6RGQ3</accession>
<reference evidence="2 3" key="1">
    <citation type="submission" date="2023-05" db="EMBL/GenBank/DDBJ databases">
        <title>Genome sequence of Pinibacter sp. MAH-24.</title>
        <authorList>
            <person name="Huq M.A."/>
        </authorList>
    </citation>
    <scope>NUCLEOTIDE SEQUENCE [LARGE SCALE GENOMIC DNA]</scope>
    <source>
        <strain evidence="2 3">MAH-24</strain>
    </source>
</reference>
<dbReference type="PANTHER" id="PTHR34300:SF2">
    <property type="entry name" value="QUEUOSINE PRECURSOR TRANSPORTER-RELATED"/>
    <property type="match status" value="1"/>
</dbReference>
<feature type="transmembrane region" description="Helical" evidence="1">
    <location>
        <begin position="57"/>
        <end position="78"/>
    </location>
</feature>
<name>A0ABT6RGQ3_9BACT</name>
<dbReference type="InterPro" id="IPR003744">
    <property type="entry name" value="YhhQ"/>
</dbReference>
<feature type="transmembrane region" description="Helical" evidence="1">
    <location>
        <begin position="204"/>
        <end position="233"/>
    </location>
</feature>
<dbReference type="PANTHER" id="PTHR34300">
    <property type="entry name" value="QUEUOSINE PRECURSOR TRANSPORTER-RELATED"/>
    <property type="match status" value="1"/>
</dbReference>
<comment type="similarity">
    <text evidence="1">Belongs to the vitamin uptake transporter (VUT/ECF) (TC 2.A.88) family. Q precursor transporter subfamily.</text>
</comment>